<dbReference type="AlphaFoldDB" id="A0A8C0U588"/>
<evidence type="ECO:0000313" key="6">
    <source>
        <dbReference type="Proteomes" id="UP000694410"/>
    </source>
</evidence>
<dbReference type="GO" id="GO:0061630">
    <property type="term" value="F:ubiquitin protein ligase activity"/>
    <property type="evidence" value="ECO:0007669"/>
    <property type="project" value="TreeGrafter"/>
</dbReference>
<dbReference type="CDD" id="cd17673">
    <property type="entry name" value="MDM4"/>
    <property type="match status" value="1"/>
</dbReference>
<accession>A0A8C0U588</accession>
<dbReference type="SUPFAM" id="SSF47592">
    <property type="entry name" value="SWIB/MDM2 domain"/>
    <property type="match status" value="1"/>
</dbReference>
<dbReference type="PROSITE" id="PS51925">
    <property type="entry name" value="SWIB_MDM2"/>
    <property type="match status" value="1"/>
</dbReference>
<dbReference type="Proteomes" id="UP000694410">
    <property type="component" value="Unplaced"/>
</dbReference>
<evidence type="ECO:0000313" key="5">
    <source>
        <dbReference type="Ensembl" id="ENSCCEP00000003799.1"/>
    </source>
</evidence>
<dbReference type="GO" id="GO:0002039">
    <property type="term" value="F:p53 binding"/>
    <property type="evidence" value="ECO:0007669"/>
    <property type="project" value="TreeGrafter"/>
</dbReference>
<dbReference type="PANTHER" id="PTHR46858:SF12">
    <property type="entry name" value="PROTEIN MDM4"/>
    <property type="match status" value="1"/>
</dbReference>
<gene>
    <name evidence="5" type="primary">LOC111945305</name>
</gene>
<dbReference type="Gene3D" id="1.10.245.10">
    <property type="entry name" value="SWIB/MDM2 domain"/>
    <property type="match status" value="1"/>
</dbReference>
<dbReference type="PANTHER" id="PTHR46858">
    <property type="entry name" value="OS05G0521000 PROTEIN"/>
    <property type="match status" value="1"/>
</dbReference>
<evidence type="ECO:0000256" key="2">
    <source>
        <dbReference type="ARBA" id="ARBA00022771"/>
    </source>
</evidence>
<organism evidence="5 6">
    <name type="scientific">Cyanistes caeruleus</name>
    <name type="common">Eurasian blue tit</name>
    <name type="synonym">Parus caeruleus</name>
    <dbReference type="NCBI Taxonomy" id="156563"/>
    <lineage>
        <taxon>Eukaryota</taxon>
        <taxon>Metazoa</taxon>
        <taxon>Chordata</taxon>
        <taxon>Craniata</taxon>
        <taxon>Vertebrata</taxon>
        <taxon>Euteleostomi</taxon>
        <taxon>Archelosauria</taxon>
        <taxon>Archosauria</taxon>
        <taxon>Dinosauria</taxon>
        <taxon>Saurischia</taxon>
        <taxon>Theropoda</taxon>
        <taxon>Coelurosauria</taxon>
        <taxon>Aves</taxon>
        <taxon>Neognathae</taxon>
        <taxon>Neoaves</taxon>
        <taxon>Telluraves</taxon>
        <taxon>Australaves</taxon>
        <taxon>Passeriformes</taxon>
        <taxon>Paridae</taxon>
        <taxon>Cyanistes</taxon>
    </lineage>
</organism>
<protein>
    <submittedName>
        <fullName evidence="5">Protein Mdm4-like</fullName>
    </submittedName>
</protein>
<keyword evidence="6" id="KW-1185">Reference proteome</keyword>
<reference evidence="5" key="1">
    <citation type="submission" date="2025-08" db="UniProtKB">
        <authorList>
            <consortium name="Ensembl"/>
        </authorList>
    </citation>
    <scope>IDENTIFICATION</scope>
</reference>
<dbReference type="GO" id="GO:0008270">
    <property type="term" value="F:zinc ion binding"/>
    <property type="evidence" value="ECO:0007669"/>
    <property type="project" value="UniProtKB-KW"/>
</dbReference>
<sequence>RMSFPNPTQHPGAGNSCRITLGQANQVIPKVPLLRILQAAGAQGDTFTLKEVMHFLGQYILGRQLYDKRQQHLVHCGGDQLGELLGLQSFSLRDPSPVYEMLKRNLSPAALPGRLLLFHKCCSVLVSTQIQENPKSCGCRRNKTSLRSFSKQISRSLCLFCVPGAV</sequence>
<name>A0A8C0U588_CYACU</name>
<dbReference type="Ensembl" id="ENSCCET00000006339.1">
    <property type="protein sequence ID" value="ENSCCEP00000003799.1"/>
    <property type="gene ID" value="ENSCCEG00000004251.1"/>
</dbReference>
<evidence type="ECO:0000256" key="3">
    <source>
        <dbReference type="ARBA" id="ARBA00022833"/>
    </source>
</evidence>
<keyword evidence="1" id="KW-0479">Metal-binding</keyword>
<feature type="domain" description="DM2" evidence="4">
    <location>
        <begin position="25"/>
        <end position="108"/>
    </location>
</feature>
<proteinExistence type="predicted"/>
<dbReference type="InterPro" id="IPR003121">
    <property type="entry name" value="SWIB_MDM2_domain"/>
</dbReference>
<evidence type="ECO:0000256" key="1">
    <source>
        <dbReference type="ARBA" id="ARBA00022723"/>
    </source>
</evidence>
<evidence type="ECO:0000259" key="4">
    <source>
        <dbReference type="PROSITE" id="PS51925"/>
    </source>
</evidence>
<dbReference type="GO" id="GO:0010468">
    <property type="term" value="P:regulation of gene expression"/>
    <property type="evidence" value="ECO:0007669"/>
    <property type="project" value="TreeGrafter"/>
</dbReference>
<dbReference type="GO" id="GO:0043066">
    <property type="term" value="P:negative regulation of apoptotic process"/>
    <property type="evidence" value="ECO:0007669"/>
    <property type="project" value="TreeGrafter"/>
</dbReference>
<reference evidence="5" key="2">
    <citation type="submission" date="2025-09" db="UniProtKB">
        <authorList>
            <consortium name="Ensembl"/>
        </authorList>
    </citation>
    <scope>IDENTIFICATION</scope>
</reference>
<dbReference type="InterPro" id="IPR036885">
    <property type="entry name" value="SWIB_MDM2_dom_sf"/>
</dbReference>
<dbReference type="GO" id="GO:0016567">
    <property type="term" value="P:protein ubiquitination"/>
    <property type="evidence" value="ECO:0007669"/>
    <property type="project" value="TreeGrafter"/>
</dbReference>
<keyword evidence="2" id="KW-0863">Zinc-finger</keyword>
<keyword evidence="3" id="KW-0862">Zinc</keyword>